<organism evidence="1 2">
    <name type="scientific">Uruburuella testudinis</name>
    <dbReference type="NCBI Taxonomy" id="1282863"/>
    <lineage>
        <taxon>Bacteria</taxon>
        <taxon>Pseudomonadati</taxon>
        <taxon>Pseudomonadota</taxon>
        <taxon>Betaproteobacteria</taxon>
        <taxon>Neisseriales</taxon>
        <taxon>Neisseriaceae</taxon>
        <taxon>Uruburuella</taxon>
    </lineage>
</organism>
<sequence length="205" mass="23267">MAIYTFPLSIDGFFCPAFLPGQTFISLQPTLPADLARPRALAHLSNTTLPVSDNRSLKYSATQLHLDYMPLHWAIIRLHEPARPACCESSTILQPRTNCAAAAGAAKPFMIFLFPNIPIPRRKHGADILGKQKKPRQNKRLHPFVNISRQNKPTQPDYFDELMLHNTQPNFINAKGIEYGHQDCHQRLRPHRTTSITRNLRLQTG</sequence>
<evidence type="ECO:0000313" key="2">
    <source>
        <dbReference type="Proteomes" id="UP000829817"/>
    </source>
</evidence>
<protein>
    <submittedName>
        <fullName evidence="1">Uncharacterized protein</fullName>
    </submittedName>
</protein>
<dbReference type="RefSeq" id="WP_244786412.1">
    <property type="nucleotide sequence ID" value="NZ_CP091508.1"/>
</dbReference>
<keyword evidence="2" id="KW-1185">Reference proteome</keyword>
<gene>
    <name evidence="1" type="ORF">LVJ83_03675</name>
</gene>
<reference evidence="1 2" key="1">
    <citation type="journal article" date="2022" name="Res Sq">
        <title>Evolution of multicellular longitudinally dividing oral cavity symbionts (Neisseriaceae).</title>
        <authorList>
            <person name="Nyongesa S."/>
            <person name="Weber P."/>
            <person name="Bernet E."/>
            <person name="Pullido F."/>
            <person name="Nieckarz M."/>
            <person name="Delaby M."/>
            <person name="Nieves C."/>
            <person name="Viehboeck T."/>
            <person name="Krause N."/>
            <person name="Rivera-Millot A."/>
            <person name="Nakamura A."/>
            <person name="Vischer N."/>
            <person name="VanNieuwenhze M."/>
            <person name="Brun Y."/>
            <person name="Cava F."/>
            <person name="Bulgheresi S."/>
            <person name="Veyrier F."/>
        </authorList>
    </citation>
    <scope>NUCLEOTIDE SEQUENCE [LARGE SCALE GENOMIC DNA]</scope>
    <source>
        <strain evidence="1 2">CCUG 63373m</strain>
    </source>
</reference>
<accession>A0ABY4DVS3</accession>
<dbReference type="EMBL" id="CP091508">
    <property type="protein sequence ID" value="UOO82573.1"/>
    <property type="molecule type" value="Genomic_DNA"/>
</dbReference>
<evidence type="ECO:0000313" key="1">
    <source>
        <dbReference type="EMBL" id="UOO82573.1"/>
    </source>
</evidence>
<dbReference type="Proteomes" id="UP000829817">
    <property type="component" value="Chromosome"/>
</dbReference>
<proteinExistence type="predicted"/>
<name>A0ABY4DVS3_9NEIS</name>